<keyword evidence="1" id="KW-1133">Transmembrane helix</keyword>
<keyword evidence="1" id="KW-0812">Transmembrane</keyword>
<accession>A0A418WTF5</accession>
<feature type="transmembrane region" description="Helical" evidence="1">
    <location>
        <begin position="12"/>
        <end position="34"/>
    </location>
</feature>
<proteinExistence type="predicted"/>
<evidence type="ECO:0000256" key="1">
    <source>
        <dbReference type="SAM" id="Phobius"/>
    </source>
</evidence>
<dbReference type="AlphaFoldDB" id="A0A418WTF5"/>
<organism evidence="2 3">
    <name type="scientific">Oleomonas cavernae</name>
    <dbReference type="NCBI Taxonomy" id="2320859"/>
    <lineage>
        <taxon>Bacteria</taxon>
        <taxon>Pseudomonadati</taxon>
        <taxon>Pseudomonadota</taxon>
        <taxon>Alphaproteobacteria</taxon>
        <taxon>Acetobacterales</taxon>
        <taxon>Acetobacteraceae</taxon>
        <taxon>Oleomonas</taxon>
    </lineage>
</organism>
<keyword evidence="3" id="KW-1185">Reference proteome</keyword>
<gene>
    <name evidence="2" type="ORF">D3874_01565</name>
</gene>
<sequence length="182" mass="19868">MRQPSLARRLSWALVLANVLAFLGISSAFVFIGLSGREDELIYALDRASATLGGAVALDDRQRPMIDPGDEAWTATRTDIRGLRFLVFDPAAGAFVPGSDPELIEALGDVWLQGWDEAHFKVTLPDGRTVRGSLATVVVAGRPLRLAVAGGEAGGLHDFWYWLGTSCCARFCRQCCRSWPFR</sequence>
<dbReference type="RefSeq" id="WP_119775728.1">
    <property type="nucleotide sequence ID" value="NZ_QYUK01000008.1"/>
</dbReference>
<dbReference type="Proteomes" id="UP000284605">
    <property type="component" value="Unassembled WGS sequence"/>
</dbReference>
<protein>
    <submittedName>
        <fullName evidence="2">Uncharacterized protein</fullName>
    </submittedName>
</protein>
<reference evidence="2 3" key="1">
    <citation type="submission" date="2018-09" db="EMBL/GenBank/DDBJ databases">
        <authorList>
            <person name="Zhu H."/>
        </authorList>
    </citation>
    <scope>NUCLEOTIDE SEQUENCE [LARGE SCALE GENOMIC DNA]</scope>
    <source>
        <strain evidence="2 3">K1W22B-8</strain>
    </source>
</reference>
<evidence type="ECO:0000313" key="3">
    <source>
        <dbReference type="Proteomes" id="UP000284605"/>
    </source>
</evidence>
<name>A0A418WTF5_9PROT</name>
<dbReference type="EMBL" id="QYUK01000008">
    <property type="protein sequence ID" value="RJF94552.1"/>
    <property type="molecule type" value="Genomic_DNA"/>
</dbReference>
<keyword evidence="1" id="KW-0472">Membrane</keyword>
<dbReference type="OrthoDB" id="8673316at2"/>
<comment type="caution">
    <text evidence="2">The sequence shown here is derived from an EMBL/GenBank/DDBJ whole genome shotgun (WGS) entry which is preliminary data.</text>
</comment>
<evidence type="ECO:0000313" key="2">
    <source>
        <dbReference type="EMBL" id="RJF94552.1"/>
    </source>
</evidence>